<dbReference type="EMBL" id="CP045121">
    <property type="protein sequence ID" value="QIN80060.1"/>
    <property type="molecule type" value="Genomic_DNA"/>
</dbReference>
<evidence type="ECO:0000256" key="1">
    <source>
        <dbReference type="SAM" id="MobiDB-lite"/>
    </source>
</evidence>
<feature type="compositionally biased region" description="Basic and acidic residues" evidence="1">
    <location>
        <begin position="41"/>
        <end position="77"/>
    </location>
</feature>
<evidence type="ECO:0000313" key="2">
    <source>
        <dbReference type="EMBL" id="QIN80060.1"/>
    </source>
</evidence>
<feature type="region of interest" description="Disordered" evidence="1">
    <location>
        <begin position="1"/>
        <end position="77"/>
    </location>
</feature>
<dbReference type="AlphaFoldDB" id="A0A6G8Q0W7"/>
<reference evidence="2 3" key="1">
    <citation type="submission" date="2019-10" db="EMBL/GenBank/DDBJ databases">
        <title>Rubrobacter sp nov SCSIO 52915 isolated from a deep-sea sediment in the South China Sea.</title>
        <authorList>
            <person name="Chen R.W."/>
        </authorList>
    </citation>
    <scope>NUCLEOTIDE SEQUENCE [LARGE SCALE GENOMIC DNA]</scope>
    <source>
        <strain evidence="2 3">SCSIO 52915</strain>
    </source>
</reference>
<organism evidence="2 3">
    <name type="scientific">Rubrobacter marinus</name>
    <dbReference type="NCBI Taxonomy" id="2653852"/>
    <lineage>
        <taxon>Bacteria</taxon>
        <taxon>Bacillati</taxon>
        <taxon>Actinomycetota</taxon>
        <taxon>Rubrobacteria</taxon>
        <taxon>Rubrobacterales</taxon>
        <taxon>Rubrobacteraceae</taxon>
        <taxon>Rubrobacter</taxon>
    </lineage>
</organism>
<protein>
    <submittedName>
        <fullName evidence="2">Uncharacterized protein</fullName>
    </submittedName>
</protein>
<dbReference type="Proteomes" id="UP000502706">
    <property type="component" value="Chromosome"/>
</dbReference>
<dbReference type="KEGG" id="rmar:GBA65_17755"/>
<dbReference type="RefSeq" id="WP_166397736.1">
    <property type="nucleotide sequence ID" value="NZ_CP045121.1"/>
</dbReference>
<evidence type="ECO:0000313" key="3">
    <source>
        <dbReference type="Proteomes" id="UP000502706"/>
    </source>
</evidence>
<gene>
    <name evidence="2" type="ORF">GBA65_17755</name>
</gene>
<accession>A0A6G8Q0W7</accession>
<sequence>MHEKQRVAVEVSTRQAGLRAERTGGTVEEIPKPGARQGLGELRDERPDHRPEPLAPDRVEERKQAQRRERDRAQREADWEQFVRTELRELELRKNGQLGRSLGEPLPGESAAALQRLAHEDRRQAEQGMVSVMKNGAVSYKHVEELSQEDMPSRVAANRSRTTWLKERRDGWIASKERRS</sequence>
<proteinExistence type="predicted"/>
<name>A0A6G8Q0W7_9ACTN</name>
<keyword evidence="3" id="KW-1185">Reference proteome</keyword>